<dbReference type="GO" id="GO:0051301">
    <property type="term" value="P:cell division"/>
    <property type="evidence" value="ECO:0007669"/>
    <property type="project" value="UniProtKB-KW"/>
</dbReference>
<keyword evidence="4" id="KW-0131">Cell cycle</keyword>
<dbReference type="Gene3D" id="1.10.10.10">
    <property type="entry name" value="Winged helix-like DNA-binding domain superfamily/Winged helix DNA-binding domain"/>
    <property type="match status" value="2"/>
</dbReference>
<keyword evidence="3" id="KW-0159">Chromosome partition</keyword>
<evidence type="ECO:0000256" key="1">
    <source>
        <dbReference type="ARBA" id="ARBA00022490"/>
    </source>
</evidence>
<gene>
    <name evidence="6" type="ORF">A3G33_06390</name>
</gene>
<evidence type="ECO:0000256" key="2">
    <source>
        <dbReference type="ARBA" id="ARBA00022618"/>
    </source>
</evidence>
<keyword evidence="1" id="KW-0963">Cytoplasm</keyword>
<dbReference type="Proteomes" id="UP000178187">
    <property type="component" value="Unassembled WGS sequence"/>
</dbReference>
<dbReference type="EMBL" id="MHFR01000017">
    <property type="protein sequence ID" value="OGW99006.1"/>
    <property type="molecule type" value="Genomic_DNA"/>
</dbReference>
<dbReference type="NCBIfam" id="TIGR00281">
    <property type="entry name" value="SMC-Scp complex subunit ScpB"/>
    <property type="match status" value="1"/>
</dbReference>
<evidence type="ECO:0000313" key="7">
    <source>
        <dbReference type="Proteomes" id="UP000178187"/>
    </source>
</evidence>
<dbReference type="InterPro" id="IPR005234">
    <property type="entry name" value="ScpB_csome_segregation"/>
</dbReference>
<evidence type="ECO:0000256" key="4">
    <source>
        <dbReference type="ARBA" id="ARBA00023306"/>
    </source>
</evidence>
<dbReference type="PANTHER" id="PTHR34298">
    <property type="entry name" value="SEGREGATION AND CONDENSATION PROTEIN B"/>
    <property type="match status" value="1"/>
</dbReference>
<dbReference type="InterPro" id="IPR036388">
    <property type="entry name" value="WH-like_DNA-bd_sf"/>
</dbReference>
<dbReference type="InterPro" id="IPR036390">
    <property type="entry name" value="WH_DNA-bd_sf"/>
</dbReference>
<dbReference type="SUPFAM" id="SSF46785">
    <property type="entry name" value="Winged helix' DNA-binding domain"/>
    <property type="match status" value="2"/>
</dbReference>
<feature type="region of interest" description="Disordered" evidence="5">
    <location>
        <begin position="250"/>
        <end position="286"/>
    </location>
</feature>
<dbReference type="GO" id="GO:0051304">
    <property type="term" value="P:chromosome separation"/>
    <property type="evidence" value="ECO:0007669"/>
    <property type="project" value="InterPro"/>
</dbReference>
<accession>A0A1G1L1I7</accession>
<evidence type="ECO:0000256" key="3">
    <source>
        <dbReference type="ARBA" id="ARBA00022829"/>
    </source>
</evidence>
<dbReference type="Pfam" id="PF04079">
    <property type="entry name" value="SMC_ScpB"/>
    <property type="match status" value="1"/>
</dbReference>
<name>A0A1G1L1I7_9BACT</name>
<sequence length="328" mass="36837">MSDKEIQGMKEKEREAALKALREEISREIEDMLPDELRDSVRKPTQTESFTSLMDGSIMPKRIIEAILFTASRPVTISDFKRVLPELRATEIESLVRELQTEYEAQGSSFRIQEIAGGFECATEPKYAPWIMKLELQRRSKHATQSALETLSILAYKQPVTRAEIEELRGVDVSGVMSTLMERDLIKIVGRKEVPGRPFLYGTTQKFLEHFGLKSLKDLPDISEIRTLVENSIKRDELLKKEQIIQVENAASETSDVKPEDTTPGGGAVQPEEQTPAPESEMVTDEAKNVGVSVESIHEKVEQLISEEEALGEELPSKISDADFGNCQ</sequence>
<comment type="caution">
    <text evidence="6">The sequence shown here is derived from an EMBL/GenBank/DDBJ whole genome shotgun (WGS) entry which is preliminary data.</text>
</comment>
<keyword evidence="2" id="KW-0132">Cell division</keyword>
<proteinExistence type="predicted"/>
<feature type="region of interest" description="Disordered" evidence="5">
    <location>
        <begin position="307"/>
        <end position="328"/>
    </location>
</feature>
<evidence type="ECO:0000313" key="6">
    <source>
        <dbReference type="EMBL" id="OGW99006.1"/>
    </source>
</evidence>
<reference evidence="6 7" key="1">
    <citation type="journal article" date="2016" name="Nat. Commun.">
        <title>Thousands of microbial genomes shed light on interconnected biogeochemical processes in an aquifer system.</title>
        <authorList>
            <person name="Anantharaman K."/>
            <person name="Brown C.T."/>
            <person name="Hug L.A."/>
            <person name="Sharon I."/>
            <person name="Castelle C.J."/>
            <person name="Probst A.J."/>
            <person name="Thomas B.C."/>
            <person name="Singh A."/>
            <person name="Wilkins M.J."/>
            <person name="Karaoz U."/>
            <person name="Brodie E.L."/>
            <person name="Williams K.H."/>
            <person name="Hubbard S.S."/>
            <person name="Banfield J.F."/>
        </authorList>
    </citation>
    <scope>NUCLEOTIDE SEQUENCE [LARGE SCALE GENOMIC DNA]</scope>
</reference>
<evidence type="ECO:0000256" key="5">
    <source>
        <dbReference type="SAM" id="MobiDB-lite"/>
    </source>
</evidence>
<organism evidence="6 7">
    <name type="scientific">Candidatus Danuiimicrobium aquiferis</name>
    <dbReference type="NCBI Taxonomy" id="1801832"/>
    <lineage>
        <taxon>Bacteria</taxon>
        <taxon>Pseudomonadati</taxon>
        <taxon>Candidatus Omnitrophota</taxon>
        <taxon>Candidatus Danuiimicrobium</taxon>
    </lineage>
</organism>
<dbReference type="AlphaFoldDB" id="A0A1G1L1I7"/>
<dbReference type="PANTHER" id="PTHR34298:SF2">
    <property type="entry name" value="SEGREGATION AND CONDENSATION PROTEIN B"/>
    <property type="match status" value="1"/>
</dbReference>
<protein>
    <submittedName>
        <fullName evidence="6">SMC-Scp complex subunit ScpB</fullName>
    </submittedName>
</protein>